<dbReference type="NCBIfam" id="NF008325">
    <property type="entry name" value="PRK11114.1-3"/>
    <property type="match status" value="1"/>
</dbReference>
<evidence type="ECO:0000256" key="4">
    <source>
        <dbReference type="ARBA" id="ARBA00010714"/>
    </source>
</evidence>
<dbReference type="Proteomes" id="UP000234190">
    <property type="component" value="Unassembled WGS sequence"/>
</dbReference>
<evidence type="ECO:0000256" key="5">
    <source>
        <dbReference type="ARBA" id="ARBA00011437"/>
    </source>
</evidence>
<evidence type="ECO:0000256" key="3">
    <source>
        <dbReference type="ARBA" id="ARBA00005186"/>
    </source>
</evidence>
<evidence type="ECO:0000256" key="14">
    <source>
        <dbReference type="ARBA" id="ARBA00033444"/>
    </source>
</evidence>
<evidence type="ECO:0000256" key="13">
    <source>
        <dbReference type="ARBA" id="ARBA00023136"/>
    </source>
</evidence>
<dbReference type="EMBL" id="PDNW01000021">
    <property type="protein sequence ID" value="PLC48378.1"/>
    <property type="molecule type" value="Genomic_DNA"/>
</dbReference>
<keyword evidence="10 15" id="KW-0812">Transmembrane</keyword>
<dbReference type="PANTHER" id="PTHR39083">
    <property type="entry name" value="CYCLIC DI-GMP-BINDING PROTEIN"/>
    <property type="match status" value="1"/>
</dbReference>
<proteinExistence type="inferred from homology"/>
<dbReference type="AlphaFoldDB" id="A0A2N4U038"/>
<evidence type="ECO:0000256" key="7">
    <source>
        <dbReference type="ARBA" id="ARBA00022475"/>
    </source>
</evidence>
<dbReference type="GO" id="GO:0005886">
    <property type="term" value="C:plasma membrane"/>
    <property type="evidence" value="ECO:0007669"/>
    <property type="project" value="UniProtKB-SubCell"/>
</dbReference>
<evidence type="ECO:0000256" key="2">
    <source>
        <dbReference type="ARBA" id="ARBA00004377"/>
    </source>
</evidence>
<comment type="caution">
    <text evidence="16">The sequence shown here is derived from an EMBL/GenBank/DDBJ whole genome shotgun (WGS) entry which is preliminary data.</text>
</comment>
<keyword evidence="12 15" id="KW-1133">Transmembrane helix</keyword>
<evidence type="ECO:0000256" key="12">
    <source>
        <dbReference type="ARBA" id="ARBA00022989"/>
    </source>
</evidence>
<evidence type="ECO:0000313" key="16">
    <source>
        <dbReference type="EMBL" id="PLC48378.1"/>
    </source>
</evidence>
<comment type="pathway">
    <text evidence="3 15">Glycan metabolism; bacterial cellulose biosynthesis.</text>
</comment>
<dbReference type="Gene3D" id="2.60.120.260">
    <property type="entry name" value="Galactose-binding domain-like"/>
    <property type="match status" value="2"/>
</dbReference>
<organism evidence="16 17">
    <name type="scientific">Pollutimonas subterranea</name>
    <dbReference type="NCBI Taxonomy" id="2045210"/>
    <lineage>
        <taxon>Bacteria</taxon>
        <taxon>Pseudomonadati</taxon>
        <taxon>Pseudomonadota</taxon>
        <taxon>Betaproteobacteria</taxon>
        <taxon>Burkholderiales</taxon>
        <taxon>Alcaligenaceae</taxon>
        <taxon>Pollutimonas</taxon>
    </lineage>
</organism>
<dbReference type="InterPro" id="IPR003920">
    <property type="entry name" value="Cell_synth_B"/>
</dbReference>
<protein>
    <recommendedName>
        <fullName evidence="6 15">Cyclic di-GMP-binding protein</fullName>
    </recommendedName>
    <alternativeName>
        <fullName evidence="14 15">Cellulose synthase regulatory subunit</fullName>
    </alternativeName>
</protein>
<evidence type="ECO:0000256" key="15">
    <source>
        <dbReference type="RuleBase" id="RU365021"/>
    </source>
</evidence>
<feature type="signal peptide" evidence="15">
    <location>
        <begin position="1"/>
        <end position="27"/>
    </location>
</feature>
<keyword evidence="11 15" id="KW-0135">Cellulose biosynthesis</keyword>
<keyword evidence="7 15" id="KW-1003">Cell membrane</keyword>
<gene>
    <name evidence="16" type="ORF">CR159_18410</name>
</gene>
<reference evidence="16 17" key="1">
    <citation type="submission" date="2017-10" db="EMBL/GenBank/DDBJ databases">
        <title>Two draft genome sequences of Pusillimonas sp. strains isolated from a nitrate- and radionuclide-contaminated groundwater in Russia.</title>
        <authorList>
            <person name="Grouzdev D.S."/>
            <person name="Tourova T.P."/>
            <person name="Goeva M.A."/>
            <person name="Babich T.L."/>
            <person name="Sokolova D.S."/>
            <person name="Abdullin R."/>
            <person name="Poltaraus A.B."/>
            <person name="Toshchakov S.V."/>
            <person name="Nazina T.N."/>
        </authorList>
    </citation>
    <scope>NUCLEOTIDE SEQUENCE [LARGE SCALE GENOMIC DNA]</scope>
    <source>
        <strain evidence="16 17">JR1/69-3-13</strain>
    </source>
</reference>
<accession>A0A2N4U038</accession>
<sequence>MYPTRRAITLGLFVALHSFALLFPVQAQTSSASIDDNDSVPSQSYTLGLSKLAPGVDFKLYGIQNKQHLEFSLRRDQLVTDAVLNLVFTPSPALLPKLSHLRVYLNEELMGVVPVDDSQSGQPQKRSLTLDPTLLTSFNRVRLEFVGHYTDTCENLAHSSLWLDISGKTNIAINQQALPLANDLSYFPEPFIDTLDMRAQRIPFVFSVSPTLPELRAASVLASYFGTKGQWRQLSFPAFYDELPSEHAVVFAINEARPEFLRGYPEVNGPTIDMISAPDNPYQKLLLILGRDDKDISAAVSALALGSPLFRGQSVRVEETAAFAPRKPYDAPNWIPTNRPVFLSELVSYPGQLEVTGLRPPPITLPLNLPPDLFVWRNNGIPLQLGYRYTAPKVSDESRLTLSLNGRFLDSYLLEASDHKSALARMRLQVLGNDAVASSESLMIPALRIGARNEIRFNFSFSSTVGASERDGCRTIMPVDSHASIDDRSVIDFSGYMHYLEMPNLKAFANSGFPFSRMADLSETIVVMPARPTPLQASTLFEELAHIGAQVGYPAVKVRVTNDWAEALQLDADLLWIGEAPDTFRSRPDANLLLENATASLRQPGTERGAFEARHSADFSSAPERDAASEIRVRALGPIAAIVGMQSERFPQRSMVGLMASTNEDYGLLRGALADTGKRDSMYGSVAIIRESGVASELVGPRYFVGQLHWWQHIWLKLSDKPVLLAITAVFTVLLVAILLWNGLRWVARRRLSRDA</sequence>
<evidence type="ECO:0000256" key="1">
    <source>
        <dbReference type="ARBA" id="ARBA00002057"/>
    </source>
</evidence>
<evidence type="ECO:0000256" key="11">
    <source>
        <dbReference type="ARBA" id="ARBA00022916"/>
    </source>
</evidence>
<comment type="similarity">
    <text evidence="4 15">Belongs to the AcsB/BcsB family.</text>
</comment>
<keyword evidence="8 15" id="KW-0997">Cell inner membrane</keyword>
<feature type="chain" id="PRO_5015213247" description="Cyclic di-GMP-binding protein" evidence="15">
    <location>
        <begin position="28"/>
        <end position="756"/>
    </location>
</feature>
<dbReference type="RefSeq" id="WP_102075426.1">
    <property type="nucleotide sequence ID" value="NZ_PDNW01000021.1"/>
</dbReference>
<keyword evidence="15" id="KW-0732">Signal</keyword>
<name>A0A2N4U038_9BURK</name>
<evidence type="ECO:0000256" key="9">
    <source>
        <dbReference type="ARBA" id="ARBA00022636"/>
    </source>
</evidence>
<keyword evidence="17" id="KW-1185">Reference proteome</keyword>
<dbReference type="UniPathway" id="UPA00694"/>
<evidence type="ECO:0000313" key="17">
    <source>
        <dbReference type="Proteomes" id="UP000234190"/>
    </source>
</evidence>
<comment type="subunit">
    <text evidence="5 15">Tightly associated with the cellulose synthase catalytic subunit.</text>
</comment>
<dbReference type="Pfam" id="PF03170">
    <property type="entry name" value="BcsB"/>
    <property type="match status" value="1"/>
</dbReference>
<evidence type="ECO:0000256" key="10">
    <source>
        <dbReference type="ARBA" id="ARBA00022692"/>
    </source>
</evidence>
<dbReference type="PRINTS" id="PR01440">
    <property type="entry name" value="CELLSNTHASEB"/>
</dbReference>
<dbReference type="GO" id="GO:0030244">
    <property type="term" value="P:cellulose biosynthetic process"/>
    <property type="evidence" value="ECO:0007669"/>
    <property type="project" value="UniProtKB-KW"/>
</dbReference>
<comment type="subcellular location">
    <subcellularLocation>
        <location evidence="2">Cell inner membrane</location>
        <topology evidence="2">Single-pass membrane protein</topology>
    </subcellularLocation>
</comment>
<dbReference type="InterPro" id="IPR018513">
    <property type="entry name" value="Cell_synthase_bac"/>
</dbReference>
<dbReference type="OrthoDB" id="9806702at2"/>
<dbReference type="NCBIfam" id="NF008323">
    <property type="entry name" value="PRK11114.1-1"/>
    <property type="match status" value="1"/>
</dbReference>
<keyword evidence="9 15" id="KW-0973">c-di-GMP</keyword>
<dbReference type="GO" id="GO:0006011">
    <property type="term" value="P:UDP-alpha-D-glucose metabolic process"/>
    <property type="evidence" value="ECO:0007669"/>
    <property type="project" value="InterPro"/>
</dbReference>
<feature type="transmembrane region" description="Helical" evidence="15">
    <location>
        <begin position="723"/>
        <end position="744"/>
    </location>
</feature>
<evidence type="ECO:0000256" key="6">
    <source>
        <dbReference type="ARBA" id="ARBA00021844"/>
    </source>
</evidence>
<dbReference type="PANTHER" id="PTHR39083:SF1">
    <property type="entry name" value="CYCLIC DI-GMP-BINDING PROTEIN"/>
    <property type="match status" value="1"/>
</dbReference>
<keyword evidence="13 15" id="KW-0472">Membrane</keyword>
<evidence type="ECO:0000256" key="8">
    <source>
        <dbReference type="ARBA" id="ARBA00022519"/>
    </source>
</evidence>
<comment type="function">
    <text evidence="1 15">Binds the cellulose synthase activator, bis-(3'-5') cyclic diguanylic acid (c-di-GMP).</text>
</comment>